<name>A0A515CRL3_SERLI</name>
<proteinExistence type="predicted"/>
<feature type="compositionally biased region" description="Basic and acidic residues" evidence="1">
    <location>
        <begin position="1"/>
        <end position="15"/>
    </location>
</feature>
<reference evidence="2 3" key="1">
    <citation type="submission" date="2018-11" db="EMBL/GenBank/DDBJ databases">
        <title>The first complete genome of Serratia liquefaciens isolated from metalophyte plant revel distinctness adaptive mechanisms in an extreme habitat.</title>
        <authorList>
            <person name="Caneschi W.L."/>
            <person name="Sanchez A.B."/>
            <person name="Felestrino E.B."/>
            <person name="Assis R.A.B."/>
            <person name="Lemes C.G.C."/>
            <person name="Cordeiro I.F."/>
            <person name="Fonseca N.P."/>
            <person name="Villa M."/>
            <person name="Vieira I.T."/>
            <person name="Moraes L.A."/>
            <person name="Kamino L.H.Y."/>
            <person name="do Carmo F."/>
            <person name="Garcia C.M."/>
            <person name="Almeida N.F."/>
            <person name="Silva R.S."/>
            <person name="Ferro J.A."/>
            <person name="Ferro M.I.T."/>
            <person name="Varani A.M."/>
            <person name="Ferreira R.M."/>
            <person name="dos Santos V.L."/>
            <person name="Silva U.C."/>
            <person name="Setubal J.C."/>
            <person name="Moreira L.M."/>
        </authorList>
    </citation>
    <scope>NUCLEOTIDE SEQUENCE [LARGE SCALE GENOMIC DNA]</scope>
    <source>
        <strain evidence="2 3">FG3</strain>
    </source>
</reference>
<gene>
    <name evidence="2" type="ORF">EGO53_02640</name>
</gene>
<dbReference type="AlphaFoldDB" id="A0A515CRL3"/>
<evidence type="ECO:0000313" key="2">
    <source>
        <dbReference type="EMBL" id="QDL30753.1"/>
    </source>
</evidence>
<accession>A0A515CRL3</accession>
<evidence type="ECO:0008006" key="4">
    <source>
        <dbReference type="Google" id="ProtNLM"/>
    </source>
</evidence>
<organism evidence="2 3">
    <name type="scientific">Serratia liquefaciens</name>
    <dbReference type="NCBI Taxonomy" id="614"/>
    <lineage>
        <taxon>Bacteria</taxon>
        <taxon>Pseudomonadati</taxon>
        <taxon>Pseudomonadota</taxon>
        <taxon>Gammaproteobacteria</taxon>
        <taxon>Enterobacterales</taxon>
        <taxon>Yersiniaceae</taxon>
        <taxon>Serratia</taxon>
    </lineage>
</organism>
<dbReference type="Proteomes" id="UP000317572">
    <property type="component" value="Chromosome"/>
</dbReference>
<evidence type="ECO:0000313" key="3">
    <source>
        <dbReference type="Proteomes" id="UP000317572"/>
    </source>
</evidence>
<evidence type="ECO:0000256" key="1">
    <source>
        <dbReference type="SAM" id="MobiDB-lite"/>
    </source>
</evidence>
<feature type="region of interest" description="Disordered" evidence="1">
    <location>
        <begin position="1"/>
        <end position="35"/>
    </location>
</feature>
<protein>
    <recommendedName>
        <fullName evidence="4">Phage protein</fullName>
    </recommendedName>
</protein>
<dbReference type="RefSeq" id="WP_142814610.1">
    <property type="nucleotide sequence ID" value="NZ_CP033893.1"/>
</dbReference>
<dbReference type="EMBL" id="CP033893">
    <property type="protein sequence ID" value="QDL30753.1"/>
    <property type="molecule type" value="Genomic_DNA"/>
</dbReference>
<sequence length="129" mass="14595">MTTKSEDQRRADARDRKRAQRKREREAASSAAVSGRHRITFEVSDHIFEQIQANCAARRPGKDPYSVDEYFELLAVQDINQLKRQLAELASHKCQCGESMPGPAGGCFRNGEAVCGQTQIWRDLMLKTL</sequence>